<sequence>MKVYHQMGFRDKWNIDCLKSGIGDGLIFSPINMDSDKLLALPKTIREKSFLDPQFYLLNREKSTNITYPFFPGNIKTDFSTADLDIFNSKLAEICVDYQVDADLEYIIIPTRYVDAVPTRYLEQMTENFIYPFLRIKEQKNITKKFLLTVVVKQIMIEDNDKLNELLNWLTGISNIAGFYLIFENNFTSKQIKNFDYLTKVLFFIDVLKRNEFEVHIGYCNTEALVYSAAMPDSITIGSYENLRMFKISRFEMSEGKGMHAPNPRLYSSKLLQWMDYNYIESMKSLVDNYDSYFDDTSYKPLMFSLGEFKDKAFKWHFAKSEIYKHYFEVFYSQIKSLASDQFERIEQLKTMIKIAIDNYSIIENAVLLDGDSDGSHLAIWYNVLNSYKKTL</sequence>
<accession>A0ABS2FB60</accession>
<evidence type="ECO:0000313" key="1">
    <source>
        <dbReference type="EMBL" id="MBM6807341.1"/>
    </source>
</evidence>
<dbReference type="Proteomes" id="UP000782117">
    <property type="component" value="Unassembled WGS sequence"/>
</dbReference>
<organism evidence="1 2">
    <name type="scientific">Bacteroides caecicola</name>
    <dbReference type="NCBI Taxonomy" id="1462569"/>
    <lineage>
        <taxon>Bacteria</taxon>
        <taxon>Pseudomonadati</taxon>
        <taxon>Bacteroidota</taxon>
        <taxon>Bacteroidia</taxon>
        <taxon>Bacteroidales</taxon>
        <taxon>Bacteroidaceae</taxon>
        <taxon>Bacteroides</taxon>
    </lineage>
</organism>
<name>A0ABS2FB60_9BACE</name>
<protein>
    <submittedName>
        <fullName evidence="1">Uncharacterized protein</fullName>
    </submittedName>
</protein>
<proteinExistence type="predicted"/>
<keyword evidence="2" id="KW-1185">Reference proteome</keyword>
<evidence type="ECO:0000313" key="2">
    <source>
        <dbReference type="Proteomes" id="UP000782117"/>
    </source>
</evidence>
<dbReference type="EMBL" id="JACJKJ010000022">
    <property type="protein sequence ID" value="MBM6807341.1"/>
    <property type="molecule type" value="Genomic_DNA"/>
</dbReference>
<comment type="caution">
    <text evidence="1">The sequence shown here is derived from an EMBL/GenBank/DDBJ whole genome shotgun (WGS) entry which is preliminary data.</text>
</comment>
<dbReference type="RefSeq" id="WP_204501254.1">
    <property type="nucleotide sequence ID" value="NZ_JACJKJ010000022.1"/>
</dbReference>
<reference evidence="1 2" key="1">
    <citation type="journal article" date="2021" name="Sci. Rep.">
        <title>The distribution of antibiotic resistance genes in chicken gut microbiota commensals.</title>
        <authorList>
            <person name="Juricova H."/>
            <person name="Matiasovicova J."/>
            <person name="Kubasova T."/>
            <person name="Cejkova D."/>
            <person name="Rychlik I."/>
        </authorList>
    </citation>
    <scope>NUCLEOTIDE SEQUENCE [LARGE SCALE GENOMIC DNA]</scope>
    <source>
        <strain evidence="1 2">An768</strain>
    </source>
</reference>
<gene>
    <name evidence="1" type="ORF">H6A24_12680</name>
</gene>